<evidence type="ECO:0000313" key="3">
    <source>
        <dbReference type="Proteomes" id="UP001497457"/>
    </source>
</evidence>
<dbReference type="Proteomes" id="UP001497457">
    <property type="component" value="Chromosome 4rd"/>
</dbReference>
<organism evidence="2 3">
    <name type="scientific">Urochloa decumbens</name>
    <dbReference type="NCBI Taxonomy" id="240449"/>
    <lineage>
        <taxon>Eukaryota</taxon>
        <taxon>Viridiplantae</taxon>
        <taxon>Streptophyta</taxon>
        <taxon>Embryophyta</taxon>
        <taxon>Tracheophyta</taxon>
        <taxon>Spermatophyta</taxon>
        <taxon>Magnoliopsida</taxon>
        <taxon>Liliopsida</taxon>
        <taxon>Poales</taxon>
        <taxon>Poaceae</taxon>
        <taxon>PACMAD clade</taxon>
        <taxon>Panicoideae</taxon>
        <taxon>Panicodae</taxon>
        <taxon>Paniceae</taxon>
        <taxon>Melinidinae</taxon>
        <taxon>Urochloa</taxon>
    </lineage>
</organism>
<sequence>MSIETMTCRRVCYSWSLSPAMDTAESRLGRGRNPPTRRRCCDCCAAGEGRAVAASARRAHSPPSTAPMRTSALPIRRLAAAPSRLVVGLELPGDGGEVGLWPWPPCGALRSLWRLQRKEPGWFVGEHMQVRRLRAAPPAGDETLTELPAGDRAPAPASLIRAGEAER</sequence>
<dbReference type="EMBL" id="OZ075114">
    <property type="protein sequence ID" value="CAL5056286.1"/>
    <property type="molecule type" value="Genomic_DNA"/>
</dbReference>
<reference evidence="2 3" key="2">
    <citation type="submission" date="2024-10" db="EMBL/GenBank/DDBJ databases">
        <authorList>
            <person name="Ryan C."/>
        </authorList>
    </citation>
    <scope>NUCLEOTIDE SEQUENCE [LARGE SCALE GENOMIC DNA]</scope>
</reference>
<proteinExistence type="predicted"/>
<evidence type="ECO:0000256" key="1">
    <source>
        <dbReference type="SAM" id="MobiDB-lite"/>
    </source>
</evidence>
<feature type="region of interest" description="Disordered" evidence="1">
    <location>
        <begin position="136"/>
        <end position="167"/>
    </location>
</feature>
<accession>A0ABC9EGV9</accession>
<dbReference type="AlphaFoldDB" id="A0ABC9EGV9"/>
<evidence type="ECO:0000313" key="2">
    <source>
        <dbReference type="EMBL" id="CAL5056286.1"/>
    </source>
</evidence>
<keyword evidence="3" id="KW-1185">Reference proteome</keyword>
<protein>
    <submittedName>
        <fullName evidence="2">Uncharacterized protein</fullName>
    </submittedName>
</protein>
<gene>
    <name evidence="2" type="ORF">URODEC1_LOCUS94952</name>
</gene>
<reference evidence="3" key="1">
    <citation type="submission" date="2024-06" db="EMBL/GenBank/DDBJ databases">
        <authorList>
            <person name="Ryan C."/>
        </authorList>
    </citation>
    <scope>NUCLEOTIDE SEQUENCE [LARGE SCALE GENOMIC DNA]</scope>
</reference>
<name>A0ABC9EGV9_9POAL</name>